<dbReference type="Proteomes" id="UP001215280">
    <property type="component" value="Unassembled WGS sequence"/>
</dbReference>
<protein>
    <submittedName>
        <fullName evidence="1">Uncharacterized protein</fullName>
    </submittedName>
</protein>
<evidence type="ECO:0000313" key="2">
    <source>
        <dbReference type="Proteomes" id="UP001215280"/>
    </source>
</evidence>
<evidence type="ECO:0000313" key="1">
    <source>
        <dbReference type="EMBL" id="KAJ7783983.1"/>
    </source>
</evidence>
<organism evidence="1 2">
    <name type="scientific">Mycena maculata</name>
    <dbReference type="NCBI Taxonomy" id="230809"/>
    <lineage>
        <taxon>Eukaryota</taxon>
        <taxon>Fungi</taxon>
        <taxon>Dikarya</taxon>
        <taxon>Basidiomycota</taxon>
        <taxon>Agaricomycotina</taxon>
        <taxon>Agaricomycetes</taxon>
        <taxon>Agaricomycetidae</taxon>
        <taxon>Agaricales</taxon>
        <taxon>Marasmiineae</taxon>
        <taxon>Mycenaceae</taxon>
        <taxon>Mycena</taxon>
    </lineage>
</organism>
<proteinExistence type="predicted"/>
<dbReference type="EMBL" id="JARJLG010000002">
    <property type="protein sequence ID" value="KAJ7783983.1"/>
    <property type="molecule type" value="Genomic_DNA"/>
</dbReference>
<comment type="caution">
    <text evidence="1">The sequence shown here is derived from an EMBL/GenBank/DDBJ whole genome shotgun (WGS) entry which is preliminary data.</text>
</comment>
<dbReference type="AlphaFoldDB" id="A0AAD7KG78"/>
<name>A0AAD7KG78_9AGAR</name>
<sequence length="177" mass="20235">MYMVAMMAPRFSRALDLAAVGTAVSPFTADVTLGKHCFFLHFIGRRKMGRRKSFLGFRLEKDNSELQTGLYGPAASLKWGTVNTPRWIRADAVDSDPDEARLRHAEIETLLVLIFLHLYGIAPENVRCLALSRAMGFREGKPKRWMHSQRDCYTGDFHHRREGSRVQHRCVLVLNFA</sequence>
<accession>A0AAD7KG78</accession>
<reference evidence="1" key="1">
    <citation type="submission" date="2023-03" db="EMBL/GenBank/DDBJ databases">
        <title>Massive genome expansion in bonnet fungi (Mycena s.s.) driven by repeated elements and novel gene families across ecological guilds.</title>
        <authorList>
            <consortium name="Lawrence Berkeley National Laboratory"/>
            <person name="Harder C.B."/>
            <person name="Miyauchi S."/>
            <person name="Viragh M."/>
            <person name="Kuo A."/>
            <person name="Thoen E."/>
            <person name="Andreopoulos B."/>
            <person name="Lu D."/>
            <person name="Skrede I."/>
            <person name="Drula E."/>
            <person name="Henrissat B."/>
            <person name="Morin E."/>
            <person name="Kohler A."/>
            <person name="Barry K."/>
            <person name="LaButti K."/>
            <person name="Morin E."/>
            <person name="Salamov A."/>
            <person name="Lipzen A."/>
            <person name="Mereny Z."/>
            <person name="Hegedus B."/>
            <person name="Baldrian P."/>
            <person name="Stursova M."/>
            <person name="Weitz H."/>
            <person name="Taylor A."/>
            <person name="Grigoriev I.V."/>
            <person name="Nagy L.G."/>
            <person name="Martin F."/>
            <person name="Kauserud H."/>
        </authorList>
    </citation>
    <scope>NUCLEOTIDE SEQUENCE</scope>
    <source>
        <strain evidence="1">CBHHK188m</strain>
    </source>
</reference>
<gene>
    <name evidence="1" type="ORF">DFH07DRAFT_210577</name>
</gene>
<keyword evidence="2" id="KW-1185">Reference proteome</keyword>